<proteinExistence type="predicted"/>
<protein>
    <submittedName>
        <fullName evidence="2">MULE transposase domain-containing protein</fullName>
    </submittedName>
</protein>
<dbReference type="Proteomes" id="UP000887566">
    <property type="component" value="Unplaced"/>
</dbReference>
<dbReference type="AlphaFoldDB" id="A0A914UZN6"/>
<keyword evidence="1" id="KW-1185">Reference proteome</keyword>
<reference evidence="2" key="1">
    <citation type="submission" date="2022-11" db="UniProtKB">
        <authorList>
            <consortium name="WormBaseParasite"/>
        </authorList>
    </citation>
    <scope>IDENTIFICATION</scope>
</reference>
<organism evidence="1 2">
    <name type="scientific">Plectus sambesii</name>
    <dbReference type="NCBI Taxonomy" id="2011161"/>
    <lineage>
        <taxon>Eukaryota</taxon>
        <taxon>Metazoa</taxon>
        <taxon>Ecdysozoa</taxon>
        <taxon>Nematoda</taxon>
        <taxon>Chromadorea</taxon>
        <taxon>Plectida</taxon>
        <taxon>Plectina</taxon>
        <taxon>Plectoidea</taxon>
        <taxon>Plectidae</taxon>
        <taxon>Plectus</taxon>
    </lineage>
</organism>
<evidence type="ECO:0000313" key="2">
    <source>
        <dbReference type="WBParaSite" id="PSAMB.scaffold13763size2134.g35667.t1"/>
    </source>
</evidence>
<sequence length="252" mass="28662">MKTHTREMYERLFGVVRAQLQERFGNVERMVEGGRAHFDFEPAALGAFEAVFGPDLTNMCLFHYANCVNKKLHDLGLSTVYQECRLVNRFVRKMVALCMLSTDHILKAFELVCVVPSDLDGSENCECRDTPHPHSSSAQKESRKACVPISKSTNWLHNRYGLNFWNYHQAGGPRTTNHAEAWHSSLKSKFDGMSIDLGVWLTNFQAIHHRESERTRQLVEGIAEPHQPRPAYLKNDTRIAGANSDVKAFLDS</sequence>
<name>A0A914UZN6_9BILA</name>
<dbReference type="WBParaSite" id="PSAMB.scaffold13763size2134.g35667.t1">
    <property type="protein sequence ID" value="PSAMB.scaffold13763size2134.g35667.t1"/>
    <property type="gene ID" value="PSAMB.scaffold13763size2134.g35667"/>
</dbReference>
<accession>A0A914UZN6</accession>
<evidence type="ECO:0000313" key="1">
    <source>
        <dbReference type="Proteomes" id="UP000887566"/>
    </source>
</evidence>